<dbReference type="InterPro" id="IPR049730">
    <property type="entry name" value="SNF2/RAD54-like_C"/>
</dbReference>
<dbReference type="OrthoDB" id="5857104at2759"/>
<dbReference type="Pfam" id="PF00271">
    <property type="entry name" value="Helicase_C"/>
    <property type="match status" value="1"/>
</dbReference>
<keyword evidence="7 9" id="KW-0175">Coiled coil</keyword>
<dbReference type="CDD" id="cd18793">
    <property type="entry name" value="SF2_C_SNF"/>
    <property type="match status" value="1"/>
</dbReference>
<feature type="compositionally biased region" description="Polar residues" evidence="10">
    <location>
        <begin position="18"/>
        <end position="33"/>
    </location>
</feature>
<dbReference type="Gene3D" id="3.40.50.10810">
    <property type="entry name" value="Tandem AAA-ATPase domain"/>
    <property type="match status" value="1"/>
</dbReference>
<evidence type="ECO:0000256" key="7">
    <source>
        <dbReference type="ARBA" id="ARBA00023054"/>
    </source>
</evidence>
<evidence type="ECO:0000313" key="14">
    <source>
        <dbReference type="Proteomes" id="UP000298030"/>
    </source>
</evidence>
<keyword evidence="14" id="KW-1185">Reference proteome</keyword>
<dbReference type="SMART" id="SM00490">
    <property type="entry name" value="HELICc"/>
    <property type="match status" value="1"/>
</dbReference>
<proteinExistence type="inferred from homology"/>
<dbReference type="AlphaFoldDB" id="A0A4Y7SB66"/>
<dbReference type="GO" id="GO:0005524">
    <property type="term" value="F:ATP binding"/>
    <property type="evidence" value="ECO:0007669"/>
    <property type="project" value="UniProtKB-KW"/>
</dbReference>
<dbReference type="InterPro" id="IPR001650">
    <property type="entry name" value="Helicase_C-like"/>
</dbReference>
<feature type="domain" description="Helicase C-terminal" evidence="12">
    <location>
        <begin position="583"/>
        <end position="738"/>
    </location>
</feature>
<feature type="region of interest" description="Disordered" evidence="10">
    <location>
        <begin position="238"/>
        <end position="264"/>
    </location>
</feature>
<evidence type="ECO:0000256" key="8">
    <source>
        <dbReference type="ARBA" id="ARBA00023242"/>
    </source>
</evidence>
<protein>
    <submittedName>
        <fullName evidence="13">SNF2-family ATP dependent chromatin remodeling factor snf21</fullName>
    </submittedName>
</protein>
<evidence type="ECO:0000256" key="6">
    <source>
        <dbReference type="ARBA" id="ARBA00022840"/>
    </source>
</evidence>
<feature type="compositionally biased region" description="Low complexity" evidence="10">
    <location>
        <begin position="813"/>
        <end position="827"/>
    </location>
</feature>
<organism evidence="13 14">
    <name type="scientific">Coprinellus micaceus</name>
    <name type="common">Glistening ink-cap mushroom</name>
    <name type="synonym">Coprinus micaceus</name>
    <dbReference type="NCBI Taxonomy" id="71717"/>
    <lineage>
        <taxon>Eukaryota</taxon>
        <taxon>Fungi</taxon>
        <taxon>Dikarya</taxon>
        <taxon>Basidiomycota</taxon>
        <taxon>Agaricomycotina</taxon>
        <taxon>Agaricomycetes</taxon>
        <taxon>Agaricomycetidae</taxon>
        <taxon>Agaricales</taxon>
        <taxon>Agaricineae</taxon>
        <taxon>Psathyrellaceae</taxon>
        <taxon>Coprinellus</taxon>
    </lineage>
</organism>
<feature type="domain" description="Helicase ATP-binding" evidence="11">
    <location>
        <begin position="152"/>
        <end position="345"/>
    </location>
</feature>
<evidence type="ECO:0000256" key="3">
    <source>
        <dbReference type="ARBA" id="ARBA00022741"/>
    </source>
</evidence>
<dbReference type="Proteomes" id="UP000298030">
    <property type="component" value="Unassembled WGS sequence"/>
</dbReference>
<evidence type="ECO:0000313" key="13">
    <source>
        <dbReference type="EMBL" id="TEB18683.1"/>
    </source>
</evidence>
<dbReference type="SMART" id="SM00487">
    <property type="entry name" value="DEXDc"/>
    <property type="match status" value="1"/>
</dbReference>
<dbReference type="GO" id="GO:0005634">
    <property type="term" value="C:nucleus"/>
    <property type="evidence" value="ECO:0007669"/>
    <property type="project" value="UniProtKB-SubCell"/>
</dbReference>
<keyword evidence="6" id="KW-0067">ATP-binding</keyword>
<comment type="caution">
    <text evidence="13">The sequence shown here is derived from an EMBL/GenBank/DDBJ whole genome shotgun (WGS) entry which is preliminary data.</text>
</comment>
<keyword evidence="8" id="KW-0539">Nucleus</keyword>
<feature type="region of interest" description="Disordered" evidence="10">
    <location>
        <begin position="440"/>
        <end position="460"/>
    </location>
</feature>
<dbReference type="STRING" id="71717.A0A4Y7SB66"/>
<feature type="coiled-coil region" evidence="9">
    <location>
        <begin position="485"/>
        <end position="519"/>
    </location>
</feature>
<keyword evidence="5" id="KW-0347">Helicase</keyword>
<evidence type="ECO:0000256" key="9">
    <source>
        <dbReference type="SAM" id="Coils"/>
    </source>
</evidence>
<dbReference type="Gene3D" id="3.40.50.300">
    <property type="entry name" value="P-loop containing nucleotide triphosphate hydrolases"/>
    <property type="match status" value="1"/>
</dbReference>
<evidence type="ECO:0000256" key="5">
    <source>
        <dbReference type="ARBA" id="ARBA00022806"/>
    </source>
</evidence>
<keyword evidence="4" id="KW-0378">Hydrolase</keyword>
<name>A0A4Y7SB66_COPMI</name>
<dbReference type="EMBL" id="QPFP01000236">
    <property type="protein sequence ID" value="TEB18683.1"/>
    <property type="molecule type" value="Genomic_DNA"/>
</dbReference>
<dbReference type="InterPro" id="IPR014001">
    <property type="entry name" value="Helicase_ATP-bd"/>
</dbReference>
<dbReference type="InterPro" id="IPR038718">
    <property type="entry name" value="SNF2-like_sf"/>
</dbReference>
<reference evidence="13 14" key="1">
    <citation type="journal article" date="2019" name="Nat. Ecol. Evol.">
        <title>Megaphylogeny resolves global patterns of mushroom evolution.</title>
        <authorList>
            <person name="Varga T."/>
            <person name="Krizsan K."/>
            <person name="Foldi C."/>
            <person name="Dima B."/>
            <person name="Sanchez-Garcia M."/>
            <person name="Sanchez-Ramirez S."/>
            <person name="Szollosi G.J."/>
            <person name="Szarkandi J.G."/>
            <person name="Papp V."/>
            <person name="Albert L."/>
            <person name="Andreopoulos W."/>
            <person name="Angelini C."/>
            <person name="Antonin V."/>
            <person name="Barry K.W."/>
            <person name="Bougher N.L."/>
            <person name="Buchanan P."/>
            <person name="Buyck B."/>
            <person name="Bense V."/>
            <person name="Catcheside P."/>
            <person name="Chovatia M."/>
            <person name="Cooper J."/>
            <person name="Damon W."/>
            <person name="Desjardin D."/>
            <person name="Finy P."/>
            <person name="Geml J."/>
            <person name="Haridas S."/>
            <person name="Hughes K."/>
            <person name="Justo A."/>
            <person name="Karasinski D."/>
            <person name="Kautmanova I."/>
            <person name="Kiss B."/>
            <person name="Kocsube S."/>
            <person name="Kotiranta H."/>
            <person name="LaButti K.M."/>
            <person name="Lechner B.E."/>
            <person name="Liimatainen K."/>
            <person name="Lipzen A."/>
            <person name="Lukacs Z."/>
            <person name="Mihaltcheva S."/>
            <person name="Morgado L.N."/>
            <person name="Niskanen T."/>
            <person name="Noordeloos M.E."/>
            <person name="Ohm R.A."/>
            <person name="Ortiz-Santana B."/>
            <person name="Ovrebo C."/>
            <person name="Racz N."/>
            <person name="Riley R."/>
            <person name="Savchenko A."/>
            <person name="Shiryaev A."/>
            <person name="Soop K."/>
            <person name="Spirin V."/>
            <person name="Szebenyi C."/>
            <person name="Tomsovsky M."/>
            <person name="Tulloss R.E."/>
            <person name="Uehling J."/>
            <person name="Grigoriev I.V."/>
            <person name="Vagvolgyi C."/>
            <person name="Papp T."/>
            <person name="Martin F.M."/>
            <person name="Miettinen O."/>
            <person name="Hibbett D.S."/>
            <person name="Nagy L.G."/>
        </authorList>
    </citation>
    <scope>NUCLEOTIDE SEQUENCE [LARGE SCALE GENOMIC DNA]</scope>
    <source>
        <strain evidence="13 14">FP101781</strain>
    </source>
</reference>
<dbReference type="PANTHER" id="PTHR10799">
    <property type="entry name" value="SNF2/RAD54 HELICASE FAMILY"/>
    <property type="match status" value="1"/>
</dbReference>
<comment type="subcellular location">
    <subcellularLocation>
        <location evidence="1">Nucleus</location>
    </subcellularLocation>
</comment>
<dbReference type="SUPFAM" id="SSF52540">
    <property type="entry name" value="P-loop containing nucleoside triphosphate hydrolases"/>
    <property type="match status" value="2"/>
</dbReference>
<dbReference type="InterPro" id="IPR027417">
    <property type="entry name" value="P-loop_NTPase"/>
</dbReference>
<feature type="region of interest" description="Disordered" evidence="10">
    <location>
        <begin position="76"/>
        <end position="109"/>
    </location>
</feature>
<dbReference type="FunFam" id="3.40.50.10810:FF:000015">
    <property type="entry name" value="lymphoid-specific helicase isoform X1"/>
    <property type="match status" value="1"/>
</dbReference>
<dbReference type="GO" id="GO:0016787">
    <property type="term" value="F:hydrolase activity"/>
    <property type="evidence" value="ECO:0007669"/>
    <property type="project" value="UniProtKB-KW"/>
</dbReference>
<accession>A0A4Y7SB66</accession>
<evidence type="ECO:0000256" key="1">
    <source>
        <dbReference type="ARBA" id="ARBA00004123"/>
    </source>
</evidence>
<evidence type="ECO:0000256" key="4">
    <source>
        <dbReference type="ARBA" id="ARBA00022801"/>
    </source>
</evidence>
<gene>
    <name evidence="13" type="ORF">FA13DRAFT_1858061</name>
</gene>
<evidence type="ECO:0000259" key="11">
    <source>
        <dbReference type="PROSITE" id="PS51192"/>
    </source>
</evidence>
<feature type="compositionally biased region" description="Polar residues" evidence="10">
    <location>
        <begin position="1"/>
        <end position="10"/>
    </location>
</feature>
<feature type="region of interest" description="Disordered" evidence="10">
    <location>
        <begin position="1"/>
        <end position="49"/>
    </location>
</feature>
<evidence type="ECO:0000256" key="2">
    <source>
        <dbReference type="ARBA" id="ARBA00007025"/>
    </source>
</evidence>
<dbReference type="PROSITE" id="PS51194">
    <property type="entry name" value="HELICASE_CTER"/>
    <property type="match status" value="1"/>
</dbReference>
<evidence type="ECO:0000259" key="12">
    <source>
        <dbReference type="PROSITE" id="PS51194"/>
    </source>
</evidence>
<dbReference type="PROSITE" id="PS51192">
    <property type="entry name" value="HELICASE_ATP_BIND_1"/>
    <property type="match status" value="1"/>
</dbReference>
<keyword evidence="3" id="KW-0547">Nucleotide-binding</keyword>
<sequence length="873" mass="98300">MSSVATSPLPSTFDETELPTSTAASSPPTQVTSLEDDEQDGATFDEVNLPTQLKKLQDILAKSTLYSNFLRERMEEDRRRTLEESQQQTGKKRGRPSGPDTKGKKRAKKDVAGVFSEVADAIAEDANVFEQPALISGATLKPYQLEGLQWMVSLDKNGISGILADEMGLGKTLQTIAFSAYLREHQNARPFLIVCPLSVLHNWVSEYQKFAPSIPVCMYHGTPEERAEMRRTVMALPEDRPKLTPKRKGHGRPPEKAQEEREESMSDFPVVVTTYDIIIRDRVHLSKYNWGYIVVDEGHRLKNLNCKLMKEIKQYHSAGRMILTGTPLHNNLAELWSLLNFILPDIFDDIDAFQELFNLPQLQETLPAAQSQEIITTLHGILKPFLLRRLKVDVELNLPPKKEYVLYAPLSVRQREAYDRVLDGDLRSWLIGGGTAAEKEEVGPSTIIEDSEEEDENKTKRSLRRRRGKKFYDVDGDDDEYFDKLERGEVDERGYKRKLSRAEEEAEQLRVVLEHQARQKVPVTPFLTLPPVKQVNNMKLQNTVMQLRKVCSHPFLFDWPIDKKTREPLLGEELVNASGKMMVLDRLLRELFRRDHKVLLFSQFTTMLDIIEDWAVDFMGWSICRIDGTSSPLERKAQMDRFQTAGDAPDAPRLFLLSTRAGGLGINLVAADTVIFYDQDWNPQMDAQAQDRAHRIGQTKPVLIFRLLSAHTVETKIMQRATEKRKLEALVIAKGKFRKPGAAAATTSSKRETIAEMAASLLRLEGEKIEVVPNTKEGKASLLSDKDLNMLLDRSPEVFADRGKGWTHTTAKPSGDPDSSPSPSATSSKRKRGARVAEAKGTRAAFAVYDAPVDEGSDALAKMFGEDINGVDA</sequence>
<dbReference type="GO" id="GO:0004386">
    <property type="term" value="F:helicase activity"/>
    <property type="evidence" value="ECO:0007669"/>
    <property type="project" value="UniProtKB-KW"/>
</dbReference>
<dbReference type="Pfam" id="PF00176">
    <property type="entry name" value="SNF2-rel_dom"/>
    <property type="match status" value="1"/>
</dbReference>
<feature type="region of interest" description="Disordered" evidence="10">
    <location>
        <begin position="802"/>
        <end position="840"/>
    </location>
</feature>
<dbReference type="InterPro" id="IPR000330">
    <property type="entry name" value="SNF2_N"/>
</dbReference>
<evidence type="ECO:0000256" key="10">
    <source>
        <dbReference type="SAM" id="MobiDB-lite"/>
    </source>
</evidence>
<comment type="similarity">
    <text evidence="2">Belongs to the SNF2/RAD54 helicase family.</text>
</comment>